<keyword evidence="2" id="KW-1185">Reference proteome</keyword>
<proteinExistence type="predicted"/>
<organism evidence="1 2">
    <name type="scientific">Donghicola eburneus</name>
    <dbReference type="NCBI Taxonomy" id="393278"/>
    <lineage>
        <taxon>Bacteria</taxon>
        <taxon>Pseudomonadati</taxon>
        <taxon>Pseudomonadota</taxon>
        <taxon>Alphaproteobacteria</taxon>
        <taxon>Rhodobacterales</taxon>
        <taxon>Roseobacteraceae</taxon>
        <taxon>Donghicola</taxon>
    </lineage>
</organism>
<dbReference type="EMBL" id="FMJB01000062">
    <property type="protein sequence ID" value="SCM68989.1"/>
    <property type="molecule type" value="Genomic_DNA"/>
</dbReference>
<dbReference type="SUPFAM" id="SSF53448">
    <property type="entry name" value="Nucleotide-diphospho-sugar transferases"/>
    <property type="match status" value="1"/>
</dbReference>
<reference evidence="2" key="1">
    <citation type="submission" date="2016-09" db="EMBL/GenBank/DDBJ databases">
        <authorList>
            <person name="Wibberg D."/>
        </authorList>
    </citation>
    <scope>NUCLEOTIDE SEQUENCE [LARGE SCALE GENOMIC DNA]</scope>
</reference>
<dbReference type="RefSeq" id="WP_072708125.1">
    <property type="nucleotide sequence ID" value="NZ_FMJB01000062.1"/>
</dbReference>
<dbReference type="Proteomes" id="UP000184085">
    <property type="component" value="Unassembled WGS sequence"/>
</dbReference>
<dbReference type="CDD" id="cd00761">
    <property type="entry name" value="Glyco_tranf_GTA_type"/>
    <property type="match status" value="1"/>
</dbReference>
<dbReference type="AlphaFoldDB" id="A0A1M4N2H8"/>
<name>A0A1M4N2H8_9RHOB</name>
<evidence type="ECO:0008006" key="3">
    <source>
        <dbReference type="Google" id="ProtNLM"/>
    </source>
</evidence>
<evidence type="ECO:0000313" key="1">
    <source>
        <dbReference type="EMBL" id="SCM68989.1"/>
    </source>
</evidence>
<dbReference type="InterPro" id="IPR029044">
    <property type="entry name" value="Nucleotide-diphossugar_trans"/>
</dbReference>
<dbReference type="Pfam" id="PF11316">
    <property type="entry name" value="Rhamno_transf"/>
    <property type="match status" value="1"/>
</dbReference>
<evidence type="ECO:0000313" key="2">
    <source>
        <dbReference type="Proteomes" id="UP000184085"/>
    </source>
</evidence>
<dbReference type="InterPro" id="IPR021466">
    <property type="entry name" value="Put_rhamnosyl_transferase"/>
</dbReference>
<protein>
    <recommendedName>
        <fullName evidence="3">Rhamnosyl transferase</fullName>
    </recommendedName>
</protein>
<sequence length="282" mass="32457">MRLQILGLSRFSYPSNLEAFQKDHADADGQRAYLYDETRLEGRFYFFEDLVIPSLKRQTDTGFRVVVLAGDQMPPKWRARLEAAVDDVPQVDLRFEPEGQNHSDLCRRLMLEARDKSADWVAEFRLDDDDAVAGDFVERLRKLAPAVAALADASPEKRAALDFAKGFVLRAQRSGLDISPVLARLWTPALVMVNRPDHPKSLLDTRHLRLWQRFPVISNVDEPMFIRGAHDDNDSAVENRKLQKFRIDPFDIPAKIEERFGLDLDRLETRWRLCPARKKLGC</sequence>
<accession>A0A1M4N2H8</accession>
<gene>
    <name evidence="1" type="ORF">KARMA_3220</name>
</gene>